<dbReference type="InterPro" id="IPR051838">
    <property type="entry name" value="ARTD_PARP"/>
</dbReference>
<keyword evidence="8" id="KW-1133">Transmembrane helix</keyword>
<name>A0A182UL64_9DIPT</name>
<evidence type="ECO:0000259" key="9">
    <source>
        <dbReference type="PROSITE" id="PS51059"/>
    </source>
</evidence>
<feature type="domain" description="PARP catalytic" evidence="9">
    <location>
        <begin position="183"/>
        <end position="403"/>
    </location>
</feature>
<feature type="region of interest" description="Disordered" evidence="7">
    <location>
        <begin position="337"/>
        <end position="363"/>
    </location>
</feature>
<evidence type="ECO:0000256" key="5">
    <source>
        <dbReference type="ARBA" id="ARBA00024347"/>
    </source>
</evidence>
<evidence type="ECO:0000256" key="2">
    <source>
        <dbReference type="ARBA" id="ARBA00022679"/>
    </source>
</evidence>
<keyword evidence="1 6" id="KW-0328">Glycosyltransferase</keyword>
<evidence type="ECO:0000256" key="1">
    <source>
        <dbReference type="ARBA" id="ARBA00022676"/>
    </source>
</evidence>
<keyword evidence="3" id="KW-0548">Nucleotidyltransferase</keyword>
<dbReference type="Gene3D" id="3.90.228.10">
    <property type="match status" value="1"/>
</dbReference>
<reference evidence="11" key="1">
    <citation type="submission" date="2014-01" db="EMBL/GenBank/DDBJ databases">
        <title>The Genome Sequence of Anopheles melas CM1001059_A (V2).</title>
        <authorList>
            <consortium name="The Broad Institute Genomics Platform"/>
            <person name="Neafsey D.E."/>
            <person name="Besansky N."/>
            <person name="Howell P."/>
            <person name="Walton C."/>
            <person name="Young S.K."/>
            <person name="Zeng Q."/>
            <person name="Gargeya S."/>
            <person name="Fitzgerald M."/>
            <person name="Haas B."/>
            <person name="Abouelleil A."/>
            <person name="Allen A.W."/>
            <person name="Alvarado L."/>
            <person name="Arachchi H.M."/>
            <person name="Berlin A.M."/>
            <person name="Chapman S.B."/>
            <person name="Gainer-Dewar J."/>
            <person name="Goldberg J."/>
            <person name="Griggs A."/>
            <person name="Gujja S."/>
            <person name="Hansen M."/>
            <person name="Howarth C."/>
            <person name="Imamovic A."/>
            <person name="Ireland A."/>
            <person name="Larimer J."/>
            <person name="McCowan C."/>
            <person name="Murphy C."/>
            <person name="Pearson M."/>
            <person name="Poon T.W."/>
            <person name="Priest M."/>
            <person name="Roberts A."/>
            <person name="Saif S."/>
            <person name="Shea T."/>
            <person name="Sisk P."/>
            <person name="Sykes S."/>
            <person name="Wortman J."/>
            <person name="Nusbaum C."/>
            <person name="Birren B."/>
        </authorList>
    </citation>
    <scope>NUCLEOTIDE SEQUENCE [LARGE SCALE GENOMIC DNA]</scope>
    <source>
        <strain evidence="11">CM1001059</strain>
    </source>
</reference>
<keyword evidence="11" id="KW-1185">Reference proteome</keyword>
<evidence type="ECO:0000313" key="11">
    <source>
        <dbReference type="Proteomes" id="UP000075902"/>
    </source>
</evidence>
<dbReference type="GO" id="GO:0003950">
    <property type="term" value="F:NAD+ poly-ADP-ribosyltransferase activity"/>
    <property type="evidence" value="ECO:0007669"/>
    <property type="project" value="UniProtKB-UniRule"/>
</dbReference>
<dbReference type="VEuPathDB" id="VectorBase:AMEC022391"/>
<dbReference type="GO" id="GO:0016779">
    <property type="term" value="F:nucleotidyltransferase activity"/>
    <property type="evidence" value="ECO:0007669"/>
    <property type="project" value="UniProtKB-KW"/>
</dbReference>
<dbReference type="Pfam" id="PF18084">
    <property type="entry name" value="ARTD15_N"/>
    <property type="match status" value="1"/>
</dbReference>
<proteinExistence type="inferred from homology"/>
<dbReference type="InterPro" id="IPR012317">
    <property type="entry name" value="Poly(ADP-ribose)pol_cat_dom"/>
</dbReference>
<dbReference type="EnsemblMetazoa" id="AMEC022391-RA">
    <property type="protein sequence ID" value="AMEC022391-PA"/>
    <property type="gene ID" value="AMEC022391"/>
</dbReference>
<accession>A0A182UL64</accession>
<organism evidence="10 11">
    <name type="scientific">Anopheles melas</name>
    <dbReference type="NCBI Taxonomy" id="34690"/>
    <lineage>
        <taxon>Eukaryota</taxon>
        <taxon>Metazoa</taxon>
        <taxon>Ecdysozoa</taxon>
        <taxon>Arthropoda</taxon>
        <taxon>Hexapoda</taxon>
        <taxon>Insecta</taxon>
        <taxon>Pterygota</taxon>
        <taxon>Neoptera</taxon>
        <taxon>Endopterygota</taxon>
        <taxon>Diptera</taxon>
        <taxon>Nematocera</taxon>
        <taxon>Culicoidea</taxon>
        <taxon>Culicidae</taxon>
        <taxon>Anophelinae</taxon>
        <taxon>Anopheles</taxon>
    </lineage>
</organism>
<dbReference type="FunFam" id="3.90.228.10:FF:000026">
    <property type="entry name" value="Poly [ADP-ribose] polymerase"/>
    <property type="match status" value="1"/>
</dbReference>
<dbReference type="AlphaFoldDB" id="A0A182UL64"/>
<sequence length="494" mass="55154">MFVKLLSLNEIETSQRRWNDLASRHYTEGVRTSSPTPTLRNPLRTRNQCTNSIIASALSAKLALSSFHSISSPNRSDCGMSARFGVVKRNRFKNTIPRIEMEPAPLSLEAKRLLVLKTIIHDPAATDLRLSLFVSAAKSFRYDSCLQPFPPDFITNNEKNIDQLCRVLETIPPVADLPAGLAALDEQTVGLLHWILCRQARPALRTVPKAQHDEVLAKCPCYAKYAQPSHIFEVVYRETNSSERAFQDHATEFRTRHAFHGSRLFNFHSILHYGLQQHLNKVSLFGEGIYLSAELQVSQMFSPNGSGWSRSTLGTHLACIALCEYVDNPNYVKSQEETQQLPGTGEGTTPHATPSSDGPSAIMSTSFTGNGSFPERYILVKNNELVQVRYLLLYGTTKETNNNNTATSAGPHGSTVDPLYALPVRPPSYQMRHPPSRFIQWIANNKGFVLIGGYVGLLLIVGFINSRNAHFVKEMLLQKLNHVYNAVLGYRGKD</sequence>
<dbReference type="EC" id="2.4.2.-" evidence="6"/>
<evidence type="ECO:0000256" key="7">
    <source>
        <dbReference type="SAM" id="MobiDB-lite"/>
    </source>
</evidence>
<keyword evidence="2 6" id="KW-0808">Transferase</keyword>
<dbReference type="PANTHER" id="PTHR21328">
    <property type="entry name" value="POLY ADP-RIBOSE POLYMERASE FAMILY, MEMBER PARP"/>
    <property type="match status" value="1"/>
</dbReference>
<evidence type="ECO:0000313" key="10">
    <source>
        <dbReference type="EnsemblMetazoa" id="AMEC022391-PA"/>
    </source>
</evidence>
<keyword evidence="8" id="KW-0812">Transmembrane</keyword>
<dbReference type="Proteomes" id="UP000075902">
    <property type="component" value="Unassembled WGS sequence"/>
</dbReference>
<keyword evidence="4 6" id="KW-0520">NAD</keyword>
<evidence type="ECO:0000256" key="6">
    <source>
        <dbReference type="RuleBase" id="RU362114"/>
    </source>
</evidence>
<dbReference type="InterPro" id="IPR041400">
    <property type="entry name" value="PARP16_N"/>
</dbReference>
<dbReference type="SUPFAM" id="SSF56399">
    <property type="entry name" value="ADP-ribosylation"/>
    <property type="match status" value="1"/>
</dbReference>
<protein>
    <recommendedName>
        <fullName evidence="6">Poly [ADP-ribose] polymerase</fullName>
        <shortName evidence="6">PARP</shortName>
        <ecNumber evidence="6">2.4.2.-</ecNumber>
    </recommendedName>
</protein>
<feature type="transmembrane region" description="Helical" evidence="8">
    <location>
        <begin position="447"/>
        <end position="465"/>
    </location>
</feature>
<feature type="compositionally biased region" description="Polar residues" evidence="7">
    <location>
        <begin position="350"/>
        <end position="363"/>
    </location>
</feature>
<evidence type="ECO:0000256" key="8">
    <source>
        <dbReference type="SAM" id="Phobius"/>
    </source>
</evidence>
<dbReference type="PROSITE" id="PS51059">
    <property type="entry name" value="PARP_CATALYTIC"/>
    <property type="match status" value="1"/>
</dbReference>
<dbReference type="Pfam" id="PF00644">
    <property type="entry name" value="PARP"/>
    <property type="match status" value="1"/>
</dbReference>
<keyword evidence="8" id="KW-0472">Membrane</keyword>
<evidence type="ECO:0000256" key="4">
    <source>
        <dbReference type="ARBA" id="ARBA00023027"/>
    </source>
</evidence>
<evidence type="ECO:0000256" key="3">
    <source>
        <dbReference type="ARBA" id="ARBA00022695"/>
    </source>
</evidence>
<reference evidence="10" key="2">
    <citation type="submission" date="2020-05" db="UniProtKB">
        <authorList>
            <consortium name="EnsemblMetazoa"/>
        </authorList>
    </citation>
    <scope>IDENTIFICATION</scope>
    <source>
        <strain evidence="10">CM1001059</strain>
    </source>
</reference>
<comment type="similarity">
    <text evidence="5">Belongs to the ARTD/PARP family.</text>
</comment>
<dbReference type="STRING" id="34690.A0A182UL64"/>